<dbReference type="GO" id="GO:0045004">
    <property type="term" value="P:DNA replication proofreading"/>
    <property type="evidence" value="ECO:0007669"/>
    <property type="project" value="TreeGrafter"/>
</dbReference>
<sequence>MILVFDTETTGMIDFKKPVSDPCQPRLVQFAGMVVENGRIIRSLSCIVQSVIDIPPEVSEIHGITTEFSKKFGVFPEKVCGWYFDAMETCDLVVAHNADFDLGIMDAQIYYLGHTPPRHPEVYDTMKKSTNLVKLKGKFGQYKWPKLIELYKFLFNEDFDGAHDAMEDVRATFRCYKKMVEIGIK</sequence>
<dbReference type="InterPro" id="IPR012337">
    <property type="entry name" value="RNaseH-like_sf"/>
</dbReference>
<gene>
    <name evidence="2" type="ORF">TM448A02527_0014</name>
</gene>
<name>A0A6H1ZXH3_9ZZZZ</name>
<dbReference type="GO" id="GO:0008408">
    <property type="term" value="F:3'-5' exonuclease activity"/>
    <property type="evidence" value="ECO:0007669"/>
    <property type="project" value="TreeGrafter"/>
</dbReference>
<dbReference type="Pfam" id="PF00929">
    <property type="entry name" value="RNase_T"/>
    <property type="match status" value="1"/>
</dbReference>
<keyword evidence="2" id="KW-0269">Exonuclease</keyword>
<feature type="domain" description="Exonuclease" evidence="1">
    <location>
        <begin position="1"/>
        <end position="185"/>
    </location>
</feature>
<keyword evidence="2" id="KW-0378">Hydrolase</keyword>
<proteinExistence type="predicted"/>
<dbReference type="PANTHER" id="PTHR30231">
    <property type="entry name" value="DNA POLYMERASE III SUBUNIT EPSILON"/>
    <property type="match status" value="1"/>
</dbReference>
<dbReference type="Gene3D" id="3.30.420.10">
    <property type="entry name" value="Ribonuclease H-like superfamily/Ribonuclease H"/>
    <property type="match status" value="1"/>
</dbReference>
<dbReference type="InterPro" id="IPR013520">
    <property type="entry name" value="Ribonucl_H"/>
</dbReference>
<organism evidence="2">
    <name type="scientific">viral metagenome</name>
    <dbReference type="NCBI Taxonomy" id="1070528"/>
    <lineage>
        <taxon>unclassified sequences</taxon>
        <taxon>metagenomes</taxon>
        <taxon>organismal metagenomes</taxon>
    </lineage>
</organism>
<dbReference type="GO" id="GO:0005829">
    <property type="term" value="C:cytosol"/>
    <property type="evidence" value="ECO:0007669"/>
    <property type="project" value="TreeGrafter"/>
</dbReference>
<evidence type="ECO:0000259" key="1">
    <source>
        <dbReference type="SMART" id="SM00479"/>
    </source>
</evidence>
<dbReference type="SUPFAM" id="SSF53098">
    <property type="entry name" value="Ribonuclease H-like"/>
    <property type="match status" value="1"/>
</dbReference>
<dbReference type="SMART" id="SM00479">
    <property type="entry name" value="EXOIII"/>
    <property type="match status" value="1"/>
</dbReference>
<dbReference type="GO" id="GO:0003676">
    <property type="term" value="F:nucleic acid binding"/>
    <property type="evidence" value="ECO:0007669"/>
    <property type="project" value="InterPro"/>
</dbReference>
<accession>A0A6H1ZXH3</accession>
<dbReference type="InterPro" id="IPR036397">
    <property type="entry name" value="RNaseH_sf"/>
</dbReference>
<dbReference type="PANTHER" id="PTHR30231:SF41">
    <property type="entry name" value="DNA POLYMERASE III SUBUNIT EPSILON"/>
    <property type="match status" value="1"/>
</dbReference>
<evidence type="ECO:0000313" key="2">
    <source>
        <dbReference type="EMBL" id="QJA52208.1"/>
    </source>
</evidence>
<reference evidence="2" key="1">
    <citation type="submission" date="2020-03" db="EMBL/GenBank/DDBJ databases">
        <title>The deep terrestrial virosphere.</title>
        <authorList>
            <person name="Holmfeldt K."/>
            <person name="Nilsson E."/>
            <person name="Simone D."/>
            <person name="Lopez-Fernandez M."/>
            <person name="Wu X."/>
            <person name="de Brujin I."/>
            <person name="Lundin D."/>
            <person name="Andersson A."/>
            <person name="Bertilsson S."/>
            <person name="Dopson M."/>
        </authorList>
    </citation>
    <scope>NUCLEOTIDE SEQUENCE</scope>
    <source>
        <strain evidence="2">TM448A02527</strain>
    </source>
</reference>
<dbReference type="CDD" id="cd06127">
    <property type="entry name" value="DEDDh"/>
    <property type="match status" value="1"/>
</dbReference>
<keyword evidence="2" id="KW-0540">Nuclease</keyword>
<dbReference type="EMBL" id="MT144321">
    <property type="protein sequence ID" value="QJA52208.1"/>
    <property type="molecule type" value="Genomic_DNA"/>
</dbReference>
<protein>
    <submittedName>
        <fullName evidence="2">Putative exonuclease</fullName>
    </submittedName>
</protein>
<dbReference type="AlphaFoldDB" id="A0A6H1ZXH3"/>